<dbReference type="InterPro" id="IPR006015">
    <property type="entry name" value="Universal_stress_UspA"/>
</dbReference>
<protein>
    <submittedName>
        <fullName evidence="3">Universal stress protein</fullName>
    </submittedName>
</protein>
<evidence type="ECO:0000256" key="1">
    <source>
        <dbReference type="ARBA" id="ARBA00008791"/>
    </source>
</evidence>
<keyword evidence="4" id="KW-1185">Reference proteome</keyword>
<dbReference type="EMBL" id="LACI01002109">
    <property type="protein sequence ID" value="KJU82950.1"/>
    <property type="molecule type" value="Genomic_DNA"/>
</dbReference>
<dbReference type="Pfam" id="PF00582">
    <property type="entry name" value="Usp"/>
    <property type="match status" value="2"/>
</dbReference>
<dbReference type="InterPro" id="IPR014729">
    <property type="entry name" value="Rossmann-like_a/b/a_fold"/>
</dbReference>
<organism evidence="3 4">
    <name type="scientific">Candidatus Magnetobacterium bavaricum</name>
    <dbReference type="NCBI Taxonomy" id="29290"/>
    <lineage>
        <taxon>Bacteria</taxon>
        <taxon>Pseudomonadati</taxon>
        <taxon>Nitrospirota</taxon>
        <taxon>Thermodesulfovibrionia</taxon>
        <taxon>Thermodesulfovibrionales</taxon>
        <taxon>Candidatus Magnetobacteriaceae</taxon>
        <taxon>Candidatus Magnetobacterium</taxon>
    </lineage>
</organism>
<sequence length="283" mass="31229">MVNDKYKMNLMGDLKSILLATDGSQFSRGAIREAISFARECKTILTVLRVLEYNPEFETEGNRYVEQLELAARNHFEDIRRMAAEENVECEIIVRRSVQAYESVVEEAVRQRADVIVMGRRGNTGLKRILLGSQTAKTIAYAPCKILVVPKDAEIKGENIMLATDGSKYSDSAEQEAINMASRCPFVKNFLAVSVVSSKDKLPEAQKNLDKVKENAEKRGVKVETLPLVGEPYKAIVNASMEAGIDITIMGSHGRTGIERLLMGSVAERVVALSMGSVIVSKV</sequence>
<feature type="domain" description="UspA" evidence="2">
    <location>
        <begin position="15"/>
        <end position="150"/>
    </location>
</feature>
<evidence type="ECO:0000313" key="3">
    <source>
        <dbReference type="EMBL" id="KJU82950.1"/>
    </source>
</evidence>
<comment type="similarity">
    <text evidence="1">Belongs to the universal stress protein A family.</text>
</comment>
<dbReference type="SUPFAM" id="SSF52402">
    <property type="entry name" value="Adenine nucleotide alpha hydrolases-like"/>
    <property type="match status" value="2"/>
</dbReference>
<dbReference type="PRINTS" id="PR01438">
    <property type="entry name" value="UNVRSLSTRESS"/>
</dbReference>
<dbReference type="InterPro" id="IPR006016">
    <property type="entry name" value="UspA"/>
</dbReference>
<comment type="caution">
    <text evidence="3">The sequence shown here is derived from an EMBL/GenBank/DDBJ whole genome shotgun (WGS) entry which is preliminary data.</text>
</comment>
<gene>
    <name evidence="3" type="ORF">MBAV_004847</name>
</gene>
<evidence type="ECO:0000313" key="4">
    <source>
        <dbReference type="Proteomes" id="UP000033423"/>
    </source>
</evidence>
<dbReference type="PANTHER" id="PTHR46268">
    <property type="entry name" value="STRESS RESPONSE PROTEIN NHAX"/>
    <property type="match status" value="1"/>
</dbReference>
<feature type="domain" description="UspA" evidence="2">
    <location>
        <begin position="159"/>
        <end position="280"/>
    </location>
</feature>
<dbReference type="CDD" id="cd00293">
    <property type="entry name" value="USP-like"/>
    <property type="match status" value="2"/>
</dbReference>
<dbReference type="PANTHER" id="PTHR46268:SF6">
    <property type="entry name" value="UNIVERSAL STRESS PROTEIN UP12"/>
    <property type="match status" value="1"/>
</dbReference>
<accession>A0A0F3GM07</accession>
<dbReference type="Proteomes" id="UP000033423">
    <property type="component" value="Unassembled WGS sequence"/>
</dbReference>
<proteinExistence type="inferred from homology"/>
<evidence type="ECO:0000259" key="2">
    <source>
        <dbReference type="Pfam" id="PF00582"/>
    </source>
</evidence>
<dbReference type="Gene3D" id="3.40.50.620">
    <property type="entry name" value="HUPs"/>
    <property type="match status" value="2"/>
</dbReference>
<dbReference type="AlphaFoldDB" id="A0A0F3GM07"/>
<name>A0A0F3GM07_9BACT</name>
<reference evidence="3 4" key="1">
    <citation type="submission" date="2015-02" db="EMBL/GenBank/DDBJ databases">
        <title>Single-cell genomics of uncultivated deep-branching MTB reveals a conserved set of magnetosome genes.</title>
        <authorList>
            <person name="Kolinko S."/>
            <person name="Richter M."/>
            <person name="Glockner F.O."/>
            <person name="Brachmann A."/>
            <person name="Schuler D."/>
        </authorList>
    </citation>
    <scope>NUCLEOTIDE SEQUENCE [LARGE SCALE GENOMIC DNA]</scope>
    <source>
        <strain evidence="3">TM-1</strain>
    </source>
</reference>